<dbReference type="eggNOG" id="COG1651">
    <property type="taxonomic scope" value="Bacteria"/>
</dbReference>
<reference evidence="2 3" key="1">
    <citation type="journal article" date="2015" name="Genome Announc.">
        <title>Expanding the biotechnology potential of lactobacilli through comparative genomics of 213 strains and associated genera.</title>
        <authorList>
            <person name="Sun Z."/>
            <person name="Harris H.M."/>
            <person name="McCann A."/>
            <person name="Guo C."/>
            <person name="Argimon S."/>
            <person name="Zhang W."/>
            <person name="Yang X."/>
            <person name="Jeffery I.B."/>
            <person name="Cooney J.C."/>
            <person name="Kagawa T.F."/>
            <person name="Liu W."/>
            <person name="Song Y."/>
            <person name="Salvetti E."/>
            <person name="Wrobel A."/>
            <person name="Rasinkangas P."/>
            <person name="Parkhill J."/>
            <person name="Rea M.C."/>
            <person name="O'Sullivan O."/>
            <person name="Ritari J."/>
            <person name="Douillard F.P."/>
            <person name="Paul Ross R."/>
            <person name="Yang R."/>
            <person name="Briner A.E."/>
            <person name="Felis G.E."/>
            <person name="de Vos W.M."/>
            <person name="Barrangou R."/>
            <person name="Klaenhammer T.R."/>
            <person name="Caufield P.W."/>
            <person name="Cui Y."/>
            <person name="Zhang H."/>
            <person name="O'Toole P.W."/>
        </authorList>
    </citation>
    <scope>NUCLEOTIDE SEQUENCE [LARGE SCALE GENOMIC DNA]</scope>
    <source>
        <strain evidence="2 3">DSM 14340</strain>
    </source>
</reference>
<dbReference type="Pfam" id="PF13462">
    <property type="entry name" value="Thioredoxin_4"/>
    <property type="match status" value="1"/>
</dbReference>
<dbReference type="OrthoDB" id="117402at2"/>
<evidence type="ECO:0000313" key="2">
    <source>
        <dbReference type="EMBL" id="KRL61689.1"/>
    </source>
</evidence>
<dbReference type="Proteomes" id="UP000051264">
    <property type="component" value="Unassembled WGS sequence"/>
</dbReference>
<name>A0A0R1RZ15_9LACO</name>
<proteinExistence type="predicted"/>
<feature type="domain" description="Thioredoxin-like fold" evidence="1">
    <location>
        <begin position="15"/>
        <end position="171"/>
    </location>
</feature>
<dbReference type="InterPro" id="IPR012336">
    <property type="entry name" value="Thioredoxin-like_fold"/>
</dbReference>
<dbReference type="AlphaFoldDB" id="A0A0R1RZ15"/>
<dbReference type="Gene3D" id="1.10.1200.90">
    <property type="entry name" value="DsbA-like domain"/>
    <property type="match status" value="1"/>
</dbReference>
<organism evidence="2 3">
    <name type="scientific">Latilactobacillus fuchuensis DSM 14340 = JCM 11249</name>
    <dbReference type="NCBI Taxonomy" id="1423747"/>
    <lineage>
        <taxon>Bacteria</taxon>
        <taxon>Bacillati</taxon>
        <taxon>Bacillota</taxon>
        <taxon>Bacilli</taxon>
        <taxon>Lactobacillales</taxon>
        <taxon>Lactobacillaceae</taxon>
        <taxon>Latilactobacillus</taxon>
    </lineage>
</organism>
<protein>
    <recommendedName>
        <fullName evidence="1">Thioredoxin-like fold domain-containing protein</fullName>
    </recommendedName>
</protein>
<dbReference type="SUPFAM" id="SSF52833">
    <property type="entry name" value="Thioredoxin-like"/>
    <property type="match status" value="1"/>
</dbReference>
<dbReference type="STRING" id="1423747.FC69_GL000447"/>
<dbReference type="PATRIC" id="fig|1423747.3.peg.455"/>
<dbReference type="Gene3D" id="3.40.30.10">
    <property type="entry name" value="Glutaredoxin"/>
    <property type="match status" value="1"/>
</dbReference>
<evidence type="ECO:0000259" key="1">
    <source>
        <dbReference type="Pfam" id="PF13462"/>
    </source>
</evidence>
<comment type="caution">
    <text evidence="2">The sequence shown here is derived from an EMBL/GenBank/DDBJ whole genome shotgun (WGS) entry which is preliminary data.</text>
</comment>
<accession>A0A0R1RZ15</accession>
<dbReference type="EMBL" id="AZEX01000012">
    <property type="protein sequence ID" value="KRL61689.1"/>
    <property type="molecule type" value="Genomic_DNA"/>
</dbReference>
<gene>
    <name evidence="2" type="ORF">FC69_GL000447</name>
</gene>
<dbReference type="InterPro" id="IPR036249">
    <property type="entry name" value="Thioredoxin-like_sf"/>
</dbReference>
<sequence>MDISVIKADKVTIDGGIVLGAESAPITTVEFLNLACPYCRKWFYRSDQLLTQAVKEGRVRRIIKPLNKDKDDLQLGNLAHTYLPFDQPETAVNAIRFLYAHQPTWRPDLAPNELDLYLKQNLKLTPQNNQAALAAIEHEAQTANIQFVPTIILGQHIFDESIDLTELEQLISQ</sequence>
<evidence type="ECO:0000313" key="3">
    <source>
        <dbReference type="Proteomes" id="UP000051264"/>
    </source>
</evidence>
<dbReference type="RefSeq" id="WP_025083418.1">
    <property type="nucleotide sequence ID" value="NZ_AZEX01000012.1"/>
</dbReference>